<name>A0A1L7XXT1_9HELO</name>
<dbReference type="AlphaFoldDB" id="A0A1L7XXT1"/>
<dbReference type="OrthoDB" id="5227693at2759"/>
<sequence>MVDGVALTALLISLVALFTTLGQLLQQYFATADGYRRCQASVMGLWAKRTKLRWRWREFRFETIFVTPRISYGPLHSDVGKRSEAAGTGRCSLVQTPESLQGSMTFPGWRSPEARKYYDSDELACWVPLLARLHEQGKDIVKHFPQKPYSFANDTTIPSVQFVNRSWDFMPPDVVRPMASSTISDVAIMARRLGMVWKTFDPGLGTMRAEGNGHVITSTMARSLGTILQYTYTSRENSGDCFYVPVKEADKLGFGLVEFDHQLFGPNMAGDLDVGTLAGISRTLNLVISVKNHKTLDNVLKNIGKCINEGKDFIPGLNDLVPLCSSMLTAPAVTNYGARQRWWNRIPAPNLYRRGVTSCIEGRRVFQRRLQSLMGSKGSTPQSEFILSALEDLNRDYVNRDDESRWESEREWNEWVEHSRSPNETTAKNHVMELHSKMTDFLRQSKVVYKSLVSEHMLLATRPLKNVPEAFPADSEYGRDDFDPELVASMESYFDFMPELIEGVLKRHYPLGLSAGEIVDAWLSMMFRALCWQRSHVMIEGVAALPSEYWNSKMPVYIG</sequence>
<dbReference type="EMBL" id="FJOG01000081">
    <property type="protein sequence ID" value="CZR69828.1"/>
    <property type="molecule type" value="Genomic_DNA"/>
</dbReference>
<evidence type="ECO:0008006" key="3">
    <source>
        <dbReference type="Google" id="ProtNLM"/>
    </source>
</evidence>
<reference evidence="1 2" key="1">
    <citation type="submission" date="2016-03" db="EMBL/GenBank/DDBJ databases">
        <authorList>
            <person name="Ploux O."/>
        </authorList>
    </citation>
    <scope>NUCLEOTIDE SEQUENCE [LARGE SCALE GENOMIC DNA]</scope>
    <source>
        <strain evidence="1 2">UAMH 11012</strain>
    </source>
</reference>
<evidence type="ECO:0000313" key="1">
    <source>
        <dbReference type="EMBL" id="CZR69828.1"/>
    </source>
</evidence>
<dbReference type="Proteomes" id="UP000184330">
    <property type="component" value="Unassembled WGS sequence"/>
</dbReference>
<protein>
    <recommendedName>
        <fullName evidence="3">Modin</fullName>
    </recommendedName>
</protein>
<keyword evidence="2" id="KW-1185">Reference proteome</keyword>
<proteinExistence type="predicted"/>
<gene>
    <name evidence="1" type="ORF">PAC_19728</name>
</gene>
<dbReference type="STRING" id="576137.A0A1L7XXT1"/>
<organism evidence="1 2">
    <name type="scientific">Phialocephala subalpina</name>
    <dbReference type="NCBI Taxonomy" id="576137"/>
    <lineage>
        <taxon>Eukaryota</taxon>
        <taxon>Fungi</taxon>
        <taxon>Dikarya</taxon>
        <taxon>Ascomycota</taxon>
        <taxon>Pezizomycotina</taxon>
        <taxon>Leotiomycetes</taxon>
        <taxon>Helotiales</taxon>
        <taxon>Mollisiaceae</taxon>
        <taxon>Phialocephala</taxon>
        <taxon>Phialocephala fortinii species complex</taxon>
    </lineage>
</organism>
<accession>A0A1L7XXT1</accession>
<evidence type="ECO:0000313" key="2">
    <source>
        <dbReference type="Proteomes" id="UP000184330"/>
    </source>
</evidence>